<comment type="caution">
    <text evidence="3">The sequence shown here is derived from an EMBL/GenBank/DDBJ whole genome shotgun (WGS) entry which is preliminary data.</text>
</comment>
<dbReference type="InParanoid" id="A0A409Y3L2"/>
<keyword evidence="4" id="KW-1185">Reference proteome</keyword>
<keyword evidence="2" id="KW-0812">Transmembrane</keyword>
<gene>
    <name evidence="3" type="ORF">CVT26_002543</name>
</gene>
<protein>
    <submittedName>
        <fullName evidence="3">Uncharacterized protein</fullName>
    </submittedName>
</protein>
<keyword evidence="2" id="KW-0472">Membrane</keyword>
<dbReference type="EMBL" id="NHYE01001217">
    <property type="protein sequence ID" value="PPQ97636.1"/>
    <property type="molecule type" value="Genomic_DNA"/>
</dbReference>
<feature type="transmembrane region" description="Helical" evidence="2">
    <location>
        <begin position="274"/>
        <end position="294"/>
    </location>
</feature>
<feature type="coiled-coil region" evidence="1">
    <location>
        <begin position="204"/>
        <end position="231"/>
    </location>
</feature>
<evidence type="ECO:0000313" key="3">
    <source>
        <dbReference type="EMBL" id="PPQ97636.1"/>
    </source>
</evidence>
<accession>A0A409Y3L2</accession>
<sequence length="316" mass="35730">MALLEPRPTEDVLSPTLYYIDSLKANRDLQRFFPASIDGADLLDRNRNRIKELDATMPAVYMRSETWRVIRAVQSKRMRGVGYWVALLLLSHSKVSPEPEDKGGKFSFCSDSGIQKAIYATQYCALFLGVVCGFWTAQKLSRALRLQMLLLRLPDRRTDCLRDLGSTLRVLHEKLLPPPPVLLSPLLEPPSKPVLQPLNEPDDIRKTVAEVTALSTRLEKLLAEAQKLRQQALDPGRMSVLDQFLYLFMFLFVLLALFYVPISAVCWAHSSALWWLIPTLLPGVVMYGLAAANLSDRSPVNGYIIGFLKEIDEKSR</sequence>
<name>A0A409Y3L2_9AGAR</name>
<evidence type="ECO:0000313" key="4">
    <source>
        <dbReference type="Proteomes" id="UP000284706"/>
    </source>
</evidence>
<keyword evidence="2" id="KW-1133">Transmembrane helix</keyword>
<organism evidence="3 4">
    <name type="scientific">Gymnopilus dilepis</name>
    <dbReference type="NCBI Taxonomy" id="231916"/>
    <lineage>
        <taxon>Eukaryota</taxon>
        <taxon>Fungi</taxon>
        <taxon>Dikarya</taxon>
        <taxon>Basidiomycota</taxon>
        <taxon>Agaricomycotina</taxon>
        <taxon>Agaricomycetes</taxon>
        <taxon>Agaricomycetidae</taxon>
        <taxon>Agaricales</taxon>
        <taxon>Agaricineae</taxon>
        <taxon>Hymenogastraceae</taxon>
        <taxon>Gymnopilus</taxon>
    </lineage>
</organism>
<proteinExistence type="predicted"/>
<evidence type="ECO:0000256" key="1">
    <source>
        <dbReference type="SAM" id="Coils"/>
    </source>
</evidence>
<reference evidence="3 4" key="1">
    <citation type="journal article" date="2018" name="Evol. Lett.">
        <title>Horizontal gene cluster transfer increased hallucinogenic mushroom diversity.</title>
        <authorList>
            <person name="Reynolds H.T."/>
            <person name="Vijayakumar V."/>
            <person name="Gluck-Thaler E."/>
            <person name="Korotkin H.B."/>
            <person name="Matheny P.B."/>
            <person name="Slot J.C."/>
        </authorList>
    </citation>
    <scope>NUCLEOTIDE SEQUENCE [LARGE SCALE GENOMIC DNA]</scope>
    <source>
        <strain evidence="3 4">SRW20</strain>
    </source>
</reference>
<dbReference type="Proteomes" id="UP000284706">
    <property type="component" value="Unassembled WGS sequence"/>
</dbReference>
<evidence type="ECO:0000256" key="2">
    <source>
        <dbReference type="SAM" id="Phobius"/>
    </source>
</evidence>
<feature type="transmembrane region" description="Helical" evidence="2">
    <location>
        <begin position="117"/>
        <end position="137"/>
    </location>
</feature>
<keyword evidence="1" id="KW-0175">Coiled coil</keyword>
<dbReference type="AlphaFoldDB" id="A0A409Y3L2"/>
<feature type="transmembrane region" description="Helical" evidence="2">
    <location>
        <begin position="244"/>
        <end position="262"/>
    </location>
</feature>